<dbReference type="KEGG" id="sgy:Sgly_3048"/>
<dbReference type="STRING" id="645991.Sgly_3048"/>
<feature type="domain" description="Carboxymuconolactone decarboxylase-like" evidence="1">
    <location>
        <begin position="16"/>
        <end position="87"/>
    </location>
</feature>
<dbReference type="SUPFAM" id="SSF69118">
    <property type="entry name" value="AhpD-like"/>
    <property type="match status" value="1"/>
</dbReference>
<reference evidence="2 3" key="1">
    <citation type="journal article" date="2011" name="Stand. Genomic Sci.">
        <title>Complete genome sequence of Syntrophobotulus glycolicus type strain (FlGlyR).</title>
        <authorList>
            <person name="Han C."/>
            <person name="Mwirichia R."/>
            <person name="Chertkov O."/>
            <person name="Held B."/>
            <person name="Lapidus A."/>
            <person name="Nolan M."/>
            <person name="Lucas S."/>
            <person name="Hammon N."/>
            <person name="Deshpande S."/>
            <person name="Cheng J.F."/>
            <person name="Tapia R."/>
            <person name="Goodwin L."/>
            <person name="Pitluck S."/>
            <person name="Huntemann M."/>
            <person name="Liolios K."/>
            <person name="Ivanova N."/>
            <person name="Pagani I."/>
            <person name="Mavromatis K."/>
            <person name="Ovchinikova G."/>
            <person name="Pati A."/>
            <person name="Chen A."/>
            <person name="Palaniappan K."/>
            <person name="Land M."/>
            <person name="Hauser L."/>
            <person name="Brambilla E.M."/>
            <person name="Rohde M."/>
            <person name="Spring S."/>
            <person name="Sikorski J."/>
            <person name="Goker M."/>
            <person name="Woyke T."/>
            <person name="Bristow J."/>
            <person name="Eisen J.A."/>
            <person name="Markowitz V."/>
            <person name="Hugenholtz P."/>
            <person name="Kyrpides N.C."/>
            <person name="Klenk H.P."/>
            <person name="Detter J.C."/>
        </authorList>
    </citation>
    <scope>NUCLEOTIDE SEQUENCE [LARGE SCALE GENOMIC DNA]</scope>
    <source>
        <strain evidence="3">DSM 8271 / FlGlyR</strain>
    </source>
</reference>
<evidence type="ECO:0000259" key="1">
    <source>
        <dbReference type="Pfam" id="PF02627"/>
    </source>
</evidence>
<name>F0T0E5_SYNGF</name>
<dbReference type="EMBL" id="CP002547">
    <property type="protein sequence ID" value="ADY57317.1"/>
    <property type="molecule type" value="Genomic_DNA"/>
</dbReference>
<proteinExistence type="predicted"/>
<evidence type="ECO:0000313" key="3">
    <source>
        <dbReference type="Proteomes" id="UP000007488"/>
    </source>
</evidence>
<dbReference type="Gene3D" id="1.20.1290.10">
    <property type="entry name" value="AhpD-like"/>
    <property type="match status" value="1"/>
</dbReference>
<dbReference type="PANTHER" id="PTHR33930">
    <property type="entry name" value="ALKYL HYDROPEROXIDE REDUCTASE AHPD"/>
    <property type="match status" value="1"/>
</dbReference>
<dbReference type="Proteomes" id="UP000007488">
    <property type="component" value="Chromosome"/>
</dbReference>
<sequence>MMALPPFLAHLEKNDPAFAEAIEKVFSSSMAPGALDNKTKLLIALALDAAHGSVPGVSSVAGQLRAIGAKDEEIAEALRIAYFAFGNSILGVSAAAFPGKSSLSEN</sequence>
<dbReference type="RefSeq" id="WP_013626089.1">
    <property type="nucleotide sequence ID" value="NC_015172.1"/>
</dbReference>
<dbReference type="eggNOG" id="COG0599">
    <property type="taxonomic scope" value="Bacteria"/>
</dbReference>
<dbReference type="InterPro" id="IPR029032">
    <property type="entry name" value="AhpD-like"/>
</dbReference>
<dbReference type="AlphaFoldDB" id="F0T0E5"/>
<reference evidence="3" key="2">
    <citation type="submission" date="2011-02" db="EMBL/GenBank/DDBJ databases">
        <title>The complete genome of Syntrophobotulus glycolicus DSM 8271.</title>
        <authorList>
            <person name="Lucas S."/>
            <person name="Copeland A."/>
            <person name="Lapidus A."/>
            <person name="Bruce D."/>
            <person name="Goodwin L."/>
            <person name="Pitluck S."/>
            <person name="Kyrpides N."/>
            <person name="Mavromatis K."/>
            <person name="Pagani I."/>
            <person name="Ivanova N."/>
            <person name="Mikhailova N."/>
            <person name="Chertkov O."/>
            <person name="Held B."/>
            <person name="Detter J.C."/>
            <person name="Tapia R."/>
            <person name="Han C."/>
            <person name="Land M."/>
            <person name="Hauser L."/>
            <person name="Markowitz V."/>
            <person name="Cheng J.-F."/>
            <person name="Hugenholtz P."/>
            <person name="Woyke T."/>
            <person name="Wu D."/>
            <person name="Spring S."/>
            <person name="Schroeder M."/>
            <person name="Brambilla E."/>
            <person name="Klenk H.-P."/>
            <person name="Eisen J.A."/>
        </authorList>
    </citation>
    <scope>NUCLEOTIDE SEQUENCE [LARGE SCALE GENOMIC DNA]</scope>
    <source>
        <strain evidence="3">DSM 8271 / FlGlyR</strain>
    </source>
</reference>
<protein>
    <submittedName>
        <fullName evidence="2">Alkylhydroperoxidase like protein, AhpD family</fullName>
    </submittedName>
</protein>
<gene>
    <name evidence="2" type="ordered locus">Sgly_3048</name>
</gene>
<accession>F0T0E5</accession>
<keyword evidence="3" id="KW-1185">Reference proteome</keyword>
<dbReference type="Pfam" id="PF02627">
    <property type="entry name" value="CMD"/>
    <property type="match status" value="1"/>
</dbReference>
<evidence type="ECO:0000313" key="2">
    <source>
        <dbReference type="EMBL" id="ADY57317.1"/>
    </source>
</evidence>
<organism evidence="2 3">
    <name type="scientific">Syntrophobotulus glycolicus (strain DSM 8271 / FlGlyR)</name>
    <dbReference type="NCBI Taxonomy" id="645991"/>
    <lineage>
        <taxon>Bacteria</taxon>
        <taxon>Bacillati</taxon>
        <taxon>Bacillota</taxon>
        <taxon>Clostridia</taxon>
        <taxon>Eubacteriales</taxon>
        <taxon>Desulfitobacteriaceae</taxon>
        <taxon>Syntrophobotulus</taxon>
    </lineage>
</organism>
<dbReference type="InterPro" id="IPR003779">
    <property type="entry name" value="CMD-like"/>
</dbReference>
<dbReference type="PANTHER" id="PTHR33930:SF2">
    <property type="entry name" value="BLR3452 PROTEIN"/>
    <property type="match status" value="1"/>
</dbReference>
<dbReference type="HOGENOM" id="CLU_137228_5_1_9"/>
<dbReference type="GO" id="GO:0051920">
    <property type="term" value="F:peroxiredoxin activity"/>
    <property type="evidence" value="ECO:0007669"/>
    <property type="project" value="InterPro"/>
</dbReference>